<dbReference type="KEGG" id="ath:AT2G20784"/>
<evidence type="ECO:0000313" key="3">
    <source>
        <dbReference type="EMBL" id="VYS52986.1"/>
    </source>
</evidence>
<gene>
    <name evidence="1" type="ordered locus">At2g20784</name>
    <name evidence="3" type="ORF">AN1_LOCUS8447</name>
    <name evidence="2" type="ORF">C24_LOCUS8298</name>
</gene>
<sequence length="51" mass="6043">MKKMELTSNGSLLPMNEICRWLFQAHWNYRDSVIDVATTIFKLIDIFLLIL</sequence>
<evidence type="ECO:0000313" key="1">
    <source>
        <dbReference type="Araport" id="AT2G20784"/>
    </source>
</evidence>
<dbReference type="GeneID" id="6240897"/>
<dbReference type="Proteomes" id="UP000426265">
    <property type="component" value="Unassembled WGS sequence"/>
</dbReference>
<proteinExistence type="predicted"/>
<name>A0A654EUL1_ARATH</name>
<dbReference type="AlphaFoldDB" id="A0A654EUL1"/>
<dbReference type="EMBL" id="CACRSJ010000105">
    <property type="protein sequence ID" value="VYS52986.1"/>
    <property type="molecule type" value="Genomic_DNA"/>
</dbReference>
<protein>
    <submittedName>
        <fullName evidence="3">Uncharacterized protein</fullName>
    </submittedName>
</protein>
<reference evidence="3 4" key="1">
    <citation type="submission" date="2019-11" db="EMBL/GenBank/DDBJ databases">
        <authorList>
            <person name="Jiao W.-B."/>
            <person name="Schneeberger K."/>
        </authorList>
    </citation>
    <scope>NUCLEOTIDE SEQUENCE [LARGE SCALE GENOMIC DNA]</scope>
    <source>
        <strain evidence="4">cv. An-1</strain>
        <strain evidence="5">cv. C24</strain>
    </source>
</reference>
<accession>A0A654EUL1</accession>
<dbReference type="EMBL" id="CACSHJ010000088">
    <property type="protein sequence ID" value="CAA0367856.1"/>
    <property type="molecule type" value="Genomic_DNA"/>
</dbReference>
<organism evidence="3 4">
    <name type="scientific">Arabidopsis thaliana</name>
    <name type="common">Mouse-ear cress</name>
    <dbReference type="NCBI Taxonomy" id="3702"/>
    <lineage>
        <taxon>Eukaryota</taxon>
        <taxon>Viridiplantae</taxon>
        <taxon>Streptophyta</taxon>
        <taxon>Embryophyta</taxon>
        <taxon>Tracheophyta</taxon>
        <taxon>Spermatophyta</taxon>
        <taxon>Magnoliopsida</taxon>
        <taxon>eudicotyledons</taxon>
        <taxon>Gunneridae</taxon>
        <taxon>Pentapetalae</taxon>
        <taxon>rosids</taxon>
        <taxon>malvids</taxon>
        <taxon>Brassicales</taxon>
        <taxon>Brassicaceae</taxon>
        <taxon>Camelineae</taxon>
        <taxon>Arabidopsis</taxon>
    </lineage>
</organism>
<evidence type="ECO:0000313" key="5">
    <source>
        <dbReference type="Proteomes" id="UP000434276"/>
    </source>
</evidence>
<dbReference type="Araport" id="AT2G20784"/>
<dbReference type="SMR" id="A0A654EUL1"/>
<dbReference type="RefSeq" id="NP_001118353.1">
    <property type="nucleotide sequence ID" value="NM_001124881.2"/>
</dbReference>
<evidence type="ECO:0000313" key="2">
    <source>
        <dbReference type="EMBL" id="CAA0367856.1"/>
    </source>
</evidence>
<dbReference type="Proteomes" id="UP000434276">
    <property type="component" value="Unassembled WGS sequence"/>
</dbReference>
<evidence type="ECO:0000313" key="4">
    <source>
        <dbReference type="Proteomes" id="UP000426265"/>
    </source>
</evidence>
<dbReference type="OrthoDB" id="10297624at2759"/>